<sequence length="73" mass="8240">MSAPVLLIAGANDPRCPAEEALQAKSKLESLGKRFEFKLYEDEGHGFLKLENKIDAYKRIARFISAHTQNTFD</sequence>
<accession>A0A2R6ASK7</accession>
<protein>
    <recommendedName>
        <fullName evidence="1">Peptidase S9 prolyl oligopeptidase catalytic domain-containing protein</fullName>
    </recommendedName>
</protein>
<dbReference type="SUPFAM" id="SSF53474">
    <property type="entry name" value="alpha/beta-Hydrolases"/>
    <property type="match status" value="1"/>
</dbReference>
<feature type="domain" description="Peptidase S9 prolyl oligopeptidase catalytic" evidence="1">
    <location>
        <begin position="3"/>
        <end position="70"/>
    </location>
</feature>
<name>A0A2R6ASK7_9ARCH</name>
<dbReference type="Pfam" id="PF00326">
    <property type="entry name" value="Peptidase_S9"/>
    <property type="match status" value="1"/>
</dbReference>
<dbReference type="InterPro" id="IPR001375">
    <property type="entry name" value="Peptidase_S9_cat"/>
</dbReference>
<dbReference type="GO" id="GO:0008236">
    <property type="term" value="F:serine-type peptidase activity"/>
    <property type="evidence" value="ECO:0007669"/>
    <property type="project" value="InterPro"/>
</dbReference>
<dbReference type="Gene3D" id="3.40.50.1820">
    <property type="entry name" value="alpha/beta hydrolase"/>
    <property type="match status" value="1"/>
</dbReference>
<dbReference type="InterPro" id="IPR029058">
    <property type="entry name" value="AB_hydrolase_fold"/>
</dbReference>
<reference evidence="2 3" key="1">
    <citation type="submission" date="2017-04" db="EMBL/GenBank/DDBJ databases">
        <title>Novel microbial lineages endemic to geothermal iron-oxide mats fill important gaps in the evolutionary history of Archaea.</title>
        <authorList>
            <person name="Jay Z.J."/>
            <person name="Beam J.P."/>
            <person name="Dlakic M."/>
            <person name="Rusch D.B."/>
            <person name="Kozubal M.A."/>
            <person name="Inskeep W.P."/>
        </authorList>
    </citation>
    <scope>NUCLEOTIDE SEQUENCE [LARGE SCALE GENOMIC DNA]</scope>
    <source>
        <strain evidence="2">OSP_C</strain>
    </source>
</reference>
<gene>
    <name evidence="2" type="ORF">B9Q00_01660</name>
</gene>
<evidence type="ECO:0000313" key="2">
    <source>
        <dbReference type="EMBL" id="PSN89384.1"/>
    </source>
</evidence>
<dbReference type="EMBL" id="NEXB01000004">
    <property type="protein sequence ID" value="PSN89384.1"/>
    <property type="molecule type" value="Genomic_DNA"/>
</dbReference>
<evidence type="ECO:0000259" key="1">
    <source>
        <dbReference type="Pfam" id="PF00326"/>
    </source>
</evidence>
<organism evidence="2 3">
    <name type="scientific">Candidatus Marsarchaeota G1 archaeon OSP_C</name>
    <dbReference type="NCBI Taxonomy" id="1978154"/>
    <lineage>
        <taxon>Archaea</taxon>
        <taxon>Candidatus Marsarchaeota</taxon>
        <taxon>Candidatus Marsarchaeota group 1</taxon>
    </lineage>
</organism>
<dbReference type="GO" id="GO:0006508">
    <property type="term" value="P:proteolysis"/>
    <property type="evidence" value="ECO:0007669"/>
    <property type="project" value="InterPro"/>
</dbReference>
<comment type="caution">
    <text evidence="2">The sequence shown here is derived from an EMBL/GenBank/DDBJ whole genome shotgun (WGS) entry which is preliminary data.</text>
</comment>
<dbReference type="Proteomes" id="UP000241473">
    <property type="component" value="Unassembled WGS sequence"/>
</dbReference>
<dbReference type="AlphaFoldDB" id="A0A2R6ASK7"/>
<evidence type="ECO:0000313" key="3">
    <source>
        <dbReference type="Proteomes" id="UP000241473"/>
    </source>
</evidence>
<proteinExistence type="predicted"/>